<evidence type="ECO:0000313" key="2">
    <source>
        <dbReference type="EMBL" id="RPE13350.1"/>
    </source>
</evidence>
<gene>
    <name evidence="2" type="ORF">EGT74_07430</name>
</gene>
<proteinExistence type="predicted"/>
<organism evidence="2 3">
    <name type="scientific">Chitinophaga lutea</name>
    <dbReference type="NCBI Taxonomy" id="2488634"/>
    <lineage>
        <taxon>Bacteria</taxon>
        <taxon>Pseudomonadati</taxon>
        <taxon>Bacteroidota</taxon>
        <taxon>Chitinophagia</taxon>
        <taxon>Chitinophagales</taxon>
        <taxon>Chitinophagaceae</taxon>
        <taxon>Chitinophaga</taxon>
    </lineage>
</organism>
<dbReference type="RefSeq" id="WP_123845867.1">
    <property type="nucleotide sequence ID" value="NZ_RPDH01000001.1"/>
</dbReference>
<dbReference type="AlphaFoldDB" id="A0A3N4QBI8"/>
<dbReference type="PANTHER" id="PTHR46732">
    <property type="entry name" value="ATP-DEPENDENT PROTEASE LA (LON) DOMAIN PROTEIN"/>
    <property type="match status" value="1"/>
</dbReference>
<evidence type="ECO:0000313" key="3">
    <source>
        <dbReference type="Proteomes" id="UP000278351"/>
    </source>
</evidence>
<dbReference type="EMBL" id="RPDH01000001">
    <property type="protein sequence ID" value="RPE13350.1"/>
    <property type="molecule type" value="Genomic_DNA"/>
</dbReference>
<dbReference type="InterPro" id="IPR046336">
    <property type="entry name" value="Lon_prtase_N_sf"/>
</dbReference>
<dbReference type="Gene3D" id="2.30.130.40">
    <property type="entry name" value="LON domain-like"/>
    <property type="match status" value="1"/>
</dbReference>
<keyword evidence="3" id="KW-1185">Reference proteome</keyword>
<dbReference type="InterPro" id="IPR003111">
    <property type="entry name" value="Lon_prtase_N"/>
</dbReference>
<dbReference type="PANTHER" id="PTHR46732:SF8">
    <property type="entry name" value="ATP-DEPENDENT PROTEASE LA (LON) DOMAIN PROTEIN"/>
    <property type="match status" value="1"/>
</dbReference>
<accession>A0A3N4QBI8</accession>
<dbReference type="Proteomes" id="UP000278351">
    <property type="component" value="Unassembled WGS sequence"/>
</dbReference>
<evidence type="ECO:0000259" key="1">
    <source>
        <dbReference type="SMART" id="SM00464"/>
    </source>
</evidence>
<protein>
    <submittedName>
        <fullName evidence="2">Peptidase S16</fullName>
    </submittedName>
</protein>
<dbReference type="SUPFAM" id="SSF88697">
    <property type="entry name" value="PUA domain-like"/>
    <property type="match status" value="1"/>
</dbReference>
<feature type="domain" description="Lon N-terminal" evidence="1">
    <location>
        <begin position="4"/>
        <end position="182"/>
    </location>
</feature>
<sequence length="211" mass="24813">MTNFIPIFPLGIVVYPGEQLNLHIFEQRYKQLVTECIRDHKPFGIPAVINKKVNEFGTLVEIESVEKQYDNGELDIRTRGVKVFRILEIIREVPDKLYAGAIVNYPENHLRSSHNLRKQVLAAVRELHHILQVSKSFPRADEQLHAYDIAHHAGLSLEEEYELLHLFQELQRLEYLKRHLNKVIPMMTEMERLKDRVKLNGHFRNLSVDNF</sequence>
<dbReference type="SMART" id="SM00464">
    <property type="entry name" value="LON"/>
    <property type="match status" value="1"/>
</dbReference>
<dbReference type="InterPro" id="IPR015947">
    <property type="entry name" value="PUA-like_sf"/>
</dbReference>
<dbReference type="Pfam" id="PF02190">
    <property type="entry name" value="LON_substr_bdg"/>
    <property type="match status" value="1"/>
</dbReference>
<comment type="caution">
    <text evidence="2">The sequence shown here is derived from an EMBL/GenBank/DDBJ whole genome shotgun (WGS) entry which is preliminary data.</text>
</comment>
<reference evidence="2 3" key="1">
    <citation type="submission" date="2018-11" db="EMBL/GenBank/DDBJ databases">
        <title>Chitinophaga lutea sp.nov., isolate from arsenic contaminated soil.</title>
        <authorList>
            <person name="Zong Y."/>
        </authorList>
    </citation>
    <scope>NUCLEOTIDE SEQUENCE [LARGE SCALE GENOMIC DNA]</scope>
    <source>
        <strain evidence="2 3">ZY74</strain>
    </source>
</reference>
<name>A0A3N4QBI8_9BACT</name>
<dbReference type="OrthoDB" id="25394at2"/>